<feature type="domain" description="Glycoside hydrolase family 5" evidence="4">
    <location>
        <begin position="44"/>
        <end position="329"/>
    </location>
</feature>
<evidence type="ECO:0000256" key="3">
    <source>
        <dbReference type="SAM" id="SignalP"/>
    </source>
</evidence>
<dbReference type="Gene3D" id="3.20.20.80">
    <property type="entry name" value="Glycosidases"/>
    <property type="match status" value="1"/>
</dbReference>
<feature type="signal peptide" evidence="3">
    <location>
        <begin position="1"/>
        <end position="25"/>
    </location>
</feature>
<proteinExistence type="predicted"/>
<sequence length="655" mass="70310">MSSRLFSIKQKSLLLIMLASLLCQAGPVSYYGALTTSGNKIRGNGMDVQLKGPSFFWSDGSQLSLYNANTVDWFVDTMDVSVIRHAMMVQYYNSQGNAENPGADAYLASEDNKTAQKNLIETMVQAAIRNDIYIIIDWHSHRAQNEQQQAMDFFAEMATKYKGVPNVIFEIYNEPPGRGSVPWSSIRNYMWAVINTIRATGNGNLILVGSPQWSSDPHTAASESWHNLNGCAPGTSSPCGPIAYTMHFYAGTHTTTGSGCNSGVMWCSQEQYNNANTTLNTRNAAVFVSEWGTTSASGSGDANAARTREWTTWMNTNKVSSCQWSVSGHETSSIFDGTMSLANLSASGRLLHEYMGGSYSNPASQLGKTDPPAGWPWARSETVRGLAEGQSITWTKGDLDLSSGAEFHSGEVLTPSVVGEFGELVVTPDEITFTAPYQSATTIYINFNIREGSNISKHRITLRDLVLGPRATVDRLNVSLTGTTVLNVSDLGISNPNGSITAISFLCESGSGNCPTVTAGDIAKTGDRRLTYTPPAGAVNGQEVILTFTITDGARTLTRDVVLVLVSGTPVLQPQQPLGGFGLSGAGNSIFVNLAHSGLASLEIYSISGAKAKTLMTGSQNPGSYQFSIAALPKGVYIARLKQGSEVKTLKFVRN</sequence>
<dbReference type="PANTHER" id="PTHR34142">
    <property type="entry name" value="ENDO-BETA-1,4-GLUCANASE A"/>
    <property type="match status" value="1"/>
</dbReference>
<keyword evidence="1 5" id="KW-0378">Hydrolase</keyword>
<organism evidence="5">
    <name type="scientific">uncultured bacterium contig00103</name>
    <dbReference type="NCBI Taxonomy" id="1181570"/>
    <lineage>
        <taxon>Bacteria</taxon>
        <taxon>environmental samples</taxon>
    </lineage>
</organism>
<dbReference type="SUPFAM" id="SSF51445">
    <property type="entry name" value="(Trans)glycosidases"/>
    <property type="match status" value="1"/>
</dbReference>
<dbReference type="InterPro" id="IPR001547">
    <property type="entry name" value="Glyco_hydro_5"/>
</dbReference>
<dbReference type="AlphaFoldDB" id="A0A806KD03"/>
<dbReference type="NCBIfam" id="TIGR04183">
    <property type="entry name" value="Por_Secre_tail"/>
    <property type="match status" value="1"/>
</dbReference>
<dbReference type="InterPro" id="IPR026444">
    <property type="entry name" value="Secre_tail"/>
</dbReference>
<dbReference type="GO" id="GO:0008810">
    <property type="term" value="F:cellulase activity"/>
    <property type="evidence" value="ECO:0007669"/>
    <property type="project" value="UniProtKB-EC"/>
</dbReference>
<evidence type="ECO:0000259" key="4">
    <source>
        <dbReference type="Pfam" id="PF00150"/>
    </source>
</evidence>
<dbReference type="PANTHER" id="PTHR34142:SF1">
    <property type="entry name" value="GLYCOSIDE HYDROLASE FAMILY 5 DOMAIN-CONTAINING PROTEIN"/>
    <property type="match status" value="1"/>
</dbReference>
<dbReference type="EC" id="3.2.1.4" evidence="5"/>
<feature type="chain" id="PRO_5032589494" evidence="3">
    <location>
        <begin position="26"/>
        <end position="655"/>
    </location>
</feature>
<reference evidence="5" key="1">
    <citation type="submission" date="2012-03" db="EMBL/GenBank/DDBJ databases">
        <title>Functional metagenomics reveals considerable lignocellulase gene clusters in the gut microbiome of a wood-feeding higher termite.</title>
        <authorList>
            <person name="Liu N."/>
        </authorList>
    </citation>
    <scope>NUCLEOTIDE SEQUENCE</scope>
</reference>
<accession>A0A806KD03</accession>
<name>A0A806KD03_9BACT</name>
<dbReference type="GO" id="GO:0000272">
    <property type="term" value="P:polysaccharide catabolic process"/>
    <property type="evidence" value="ECO:0007669"/>
    <property type="project" value="InterPro"/>
</dbReference>
<keyword evidence="3" id="KW-0732">Signal</keyword>
<evidence type="ECO:0000313" key="5">
    <source>
        <dbReference type="EMBL" id="AGS52465.1"/>
    </source>
</evidence>
<evidence type="ECO:0000256" key="2">
    <source>
        <dbReference type="ARBA" id="ARBA00023295"/>
    </source>
</evidence>
<evidence type="ECO:0000256" key="1">
    <source>
        <dbReference type="ARBA" id="ARBA00022801"/>
    </source>
</evidence>
<dbReference type="EMBL" id="JQ844195">
    <property type="protein sequence ID" value="AGS52465.1"/>
    <property type="molecule type" value="Genomic_DNA"/>
</dbReference>
<dbReference type="Pfam" id="PF00150">
    <property type="entry name" value="Cellulase"/>
    <property type="match status" value="1"/>
</dbReference>
<protein>
    <submittedName>
        <fullName evidence="5">Endoglucanase Z (Endo-1,4-beta-glucanase Z) (Cellulase Z) (EGZ)</fullName>
        <ecNumber evidence="5">3.2.1.4</ecNumber>
    </submittedName>
</protein>
<keyword evidence="2 5" id="KW-0326">Glycosidase</keyword>
<dbReference type="InterPro" id="IPR017853">
    <property type="entry name" value="GH"/>
</dbReference>